<organism evidence="3 4">
    <name type="scientific">Arthrobacter russicus</name>
    <dbReference type="NCBI Taxonomy" id="172040"/>
    <lineage>
        <taxon>Bacteria</taxon>
        <taxon>Bacillati</taxon>
        <taxon>Actinomycetota</taxon>
        <taxon>Actinomycetes</taxon>
        <taxon>Micrococcales</taxon>
        <taxon>Micrococcaceae</taxon>
        <taxon>Arthrobacter</taxon>
    </lineage>
</organism>
<keyword evidence="2" id="KW-0378">Hydrolase</keyword>
<evidence type="ECO:0000256" key="1">
    <source>
        <dbReference type="ARBA" id="ARBA00010088"/>
    </source>
</evidence>
<dbReference type="PANTHER" id="PTHR21661">
    <property type="entry name" value="EPOXIDE HYDROLASE 1-RELATED"/>
    <property type="match status" value="1"/>
</dbReference>
<sequence length="112" mass="12015">MPDVVLGLDWVLANVSLYWFNRSAGSAAYTGYASAPLWGVAPPNSGVPTAAIQFAHDIGIRSHAERSNTIVRWTDVPERGGHFAALEEPELLVADVRAFINGLEPATAADRN</sequence>
<gene>
    <name evidence="3" type="ORF">JOE69_001545</name>
</gene>
<dbReference type="Proteomes" id="UP001185069">
    <property type="component" value="Unassembled WGS sequence"/>
</dbReference>
<dbReference type="PANTHER" id="PTHR21661:SF35">
    <property type="entry name" value="EPOXIDE HYDROLASE"/>
    <property type="match status" value="1"/>
</dbReference>
<name>A0ABU1JA58_9MICC</name>
<dbReference type="Gene3D" id="3.40.50.1820">
    <property type="entry name" value="alpha/beta hydrolase"/>
    <property type="match status" value="1"/>
</dbReference>
<accession>A0ABU1JA58</accession>
<keyword evidence="4" id="KW-1185">Reference proteome</keyword>
<evidence type="ECO:0000313" key="3">
    <source>
        <dbReference type="EMBL" id="MDR6269307.1"/>
    </source>
</evidence>
<evidence type="ECO:0000256" key="2">
    <source>
        <dbReference type="ARBA" id="ARBA00022801"/>
    </source>
</evidence>
<dbReference type="RefSeq" id="WP_309797517.1">
    <property type="nucleotide sequence ID" value="NZ_BAAAHY010000005.1"/>
</dbReference>
<dbReference type="InterPro" id="IPR029058">
    <property type="entry name" value="AB_hydrolase_fold"/>
</dbReference>
<protein>
    <submittedName>
        <fullName evidence="3">Pimeloyl-ACP methyl ester carboxylesterase</fullName>
    </submittedName>
</protein>
<dbReference type="SUPFAM" id="SSF53474">
    <property type="entry name" value="alpha/beta-Hydrolases"/>
    <property type="match status" value="1"/>
</dbReference>
<proteinExistence type="inferred from homology"/>
<reference evidence="3 4" key="1">
    <citation type="submission" date="2023-07" db="EMBL/GenBank/DDBJ databases">
        <title>Sequencing the genomes of 1000 actinobacteria strains.</title>
        <authorList>
            <person name="Klenk H.-P."/>
        </authorList>
    </citation>
    <scope>NUCLEOTIDE SEQUENCE [LARGE SCALE GENOMIC DNA]</scope>
    <source>
        <strain evidence="3 4">DSM 14555</strain>
    </source>
</reference>
<comment type="caution">
    <text evidence="3">The sequence shown here is derived from an EMBL/GenBank/DDBJ whole genome shotgun (WGS) entry which is preliminary data.</text>
</comment>
<dbReference type="EMBL" id="JAVDQF010000001">
    <property type="protein sequence ID" value="MDR6269307.1"/>
    <property type="molecule type" value="Genomic_DNA"/>
</dbReference>
<evidence type="ECO:0000313" key="4">
    <source>
        <dbReference type="Proteomes" id="UP001185069"/>
    </source>
</evidence>
<comment type="similarity">
    <text evidence="1">Belongs to the peptidase S33 family.</text>
</comment>